<evidence type="ECO:0000313" key="3">
    <source>
        <dbReference type="Proteomes" id="UP000464915"/>
    </source>
</evidence>
<reference evidence="2 3" key="1">
    <citation type="submission" date="2019-12" db="EMBL/GenBank/DDBJ databases">
        <title>Complete Genome Sequences of Lactobacillus strains, C25 and P38, Isolated from Chicken Cecum.</title>
        <authorList>
            <person name="Hassan H.M."/>
            <person name="Mendoza M."/>
            <person name="Rezvani M."/>
            <person name="Koci M.D."/>
            <person name="Dickey A.N."/>
            <person name="Scholl E.H."/>
        </authorList>
    </citation>
    <scope>NUCLEOTIDE SEQUENCE [LARGE SCALE GENOMIC DNA]</scope>
    <source>
        <strain evidence="2 3">C25</strain>
        <plasmid evidence="2 3">unnamed</plasmid>
    </source>
</reference>
<dbReference type="EMBL" id="CP047143">
    <property type="protein sequence ID" value="QHQ69078.1"/>
    <property type="molecule type" value="Genomic_DNA"/>
</dbReference>
<evidence type="ECO:0000313" key="2">
    <source>
        <dbReference type="EMBL" id="QHQ69078.1"/>
    </source>
</evidence>
<sequence>MTLLQLICRFGFVNDSQLDMLYSVVQHYPTRFFHPILLKWTQYSGLLQKRKKPRTITSTSVIRNVYIPTKICRTFLNDNGFVLGDDPLVAVNSHNEQAIEVVVQSLYSAMFKASAYVPYSTYLASTTGYKLLMNPEMSVEFMDSDNTTQKNRIILDPEGFRLPDTFIQKNQIWNPEVALRNSKPAVSSSVPTYSLKRHFGFIRSISTAPIDKQLSLITTSTYMSLLDGGIDSNDLSILGNNYPLLSIGNKDYLSINDNKTSSLSSKFKNTVNEKAKGAEGGAIESSYLDKESELKVSGSAIKESGKPRDRKKQSELNGFLNDSSELSNGLKDSSSGRDAHVGRKSSKSVSRADKSPKDNQFINDSQAELDKLLAGVDTNENTVTPTGANLTSKMDVSKGNNSKVTPDDTRLAPKLDKDNEIDSRMTPTGAKMVSKNKKGFIYRLSGVSSPIQITNTKDFKKNSNYSANSALMNLKLISASAASKKPVDAFRYPTANPDNLLRNINLISNPAFEPALLDTSSFKNQYKYQQYTFVADEVVSFSRNGRRQEIFVEQDNRTESNNTQIQKILNYISYALEHPQRDILLMISITDGSLSSPKVPKYTNIGRKLASLSSKFLKSYLSDENGERIFLSQMYKQANNLKIVLSGVSESQIDLTQFLLGSNYSMDYYQTIKKYVTEINKNSSQWNASLELSKEFSTIIHDPELATQPLDKLSSLNENSPAKGLWRYTDTMYASPILGTIHYRNKLSRQRYNQPIIAGDEHSLDTIIQTLELVTQANRFKDTCPPVVIYPHRERPVTAITLNQYRDLYNWLPTWRPTIPVLIQPLTGLKDNLQLHKELRWLTIQYDLDIYNYFKMGAINKFALKKHPDYGNEYVSMLKWSTNTKARSYDELHQLALKMEKKEFVDQLKLNEIPLGLFRTVLERWPKGIYDLPLIEKLPYIDLDQEQPTILEEESILNHMYAPNSVIPSSRIQLQFHNDN</sequence>
<evidence type="ECO:0000256" key="1">
    <source>
        <dbReference type="SAM" id="MobiDB-lite"/>
    </source>
</evidence>
<dbReference type="AlphaFoldDB" id="A0AB37DIK9"/>
<feature type="compositionally biased region" description="Polar residues" evidence="1">
    <location>
        <begin position="378"/>
        <end position="404"/>
    </location>
</feature>
<feature type="compositionally biased region" description="Polar residues" evidence="1">
    <location>
        <begin position="320"/>
        <end position="333"/>
    </location>
</feature>
<protein>
    <recommendedName>
        <fullName evidence="4">VWFA domain-containing protein</fullName>
    </recommendedName>
</protein>
<dbReference type="Proteomes" id="UP000464915">
    <property type="component" value="Plasmid unnamed"/>
</dbReference>
<feature type="region of interest" description="Disordered" evidence="1">
    <location>
        <begin position="376"/>
        <end position="414"/>
    </location>
</feature>
<geneLocation type="plasmid" evidence="2 3">
    <name>unnamed</name>
</geneLocation>
<feature type="region of interest" description="Disordered" evidence="1">
    <location>
        <begin position="298"/>
        <end position="362"/>
    </location>
</feature>
<evidence type="ECO:0008006" key="4">
    <source>
        <dbReference type="Google" id="ProtNLM"/>
    </source>
</evidence>
<dbReference type="RefSeq" id="WP_141685527.1">
    <property type="nucleotide sequence ID" value="NZ_CP047143.1"/>
</dbReference>
<organism evidence="2 3">
    <name type="scientific">Lactobacillus crispatus</name>
    <dbReference type="NCBI Taxonomy" id="47770"/>
    <lineage>
        <taxon>Bacteria</taxon>
        <taxon>Bacillati</taxon>
        <taxon>Bacillota</taxon>
        <taxon>Bacilli</taxon>
        <taxon>Lactobacillales</taxon>
        <taxon>Lactobacillaceae</taxon>
        <taxon>Lactobacillus</taxon>
    </lineage>
</organism>
<name>A0AB37DIK9_9LACO</name>
<accession>A0AB37DIK9</accession>
<proteinExistence type="predicted"/>
<feature type="compositionally biased region" description="Basic and acidic residues" evidence="1">
    <location>
        <begin position="405"/>
        <end position="414"/>
    </location>
</feature>
<gene>
    <name evidence="2" type="ORF">GSR61_10855</name>
</gene>
<keyword evidence="2" id="KW-0614">Plasmid</keyword>